<evidence type="ECO:0000256" key="8">
    <source>
        <dbReference type="RuleBase" id="RU367142"/>
    </source>
</evidence>
<keyword evidence="7 8" id="KW-0472">Membrane</keyword>
<dbReference type="AlphaFoldDB" id="A0A1E3I920"/>
<dbReference type="PANTHER" id="PTHR13032:SF6">
    <property type="entry name" value="MITOCHONDRIAL IMPORT INNER MEMBRANE TRANSLOCASE SUBUNIT TIM21"/>
    <property type="match status" value="1"/>
</dbReference>
<reference evidence="10" key="1">
    <citation type="submission" date="2016-06" db="EMBL/GenBank/DDBJ databases">
        <authorList>
            <person name="Cuomo C."/>
            <person name="Litvintseva A."/>
            <person name="Heitman J."/>
            <person name="Chen Y."/>
            <person name="Sun S."/>
            <person name="Springer D."/>
            <person name="Dromer F."/>
            <person name="Young S."/>
            <person name="Zeng Q."/>
            <person name="Chapman S."/>
            <person name="Gujja S."/>
            <person name="Saif S."/>
            <person name="Birren B."/>
        </authorList>
    </citation>
    <scope>NUCLEOTIDE SEQUENCE</scope>
    <source>
        <strain evidence="10">CBS 7841</strain>
    </source>
</reference>
<comment type="similarity">
    <text evidence="2 8">Belongs to the TIM21 family.</text>
</comment>
<evidence type="ECO:0000256" key="5">
    <source>
        <dbReference type="ARBA" id="ARBA00022989"/>
    </source>
</evidence>
<keyword evidence="8" id="KW-0811">Translocation</keyword>
<feature type="transmembrane region" description="Helical" evidence="8">
    <location>
        <begin position="109"/>
        <end position="132"/>
    </location>
</feature>
<reference evidence="10" key="2">
    <citation type="journal article" date="2022" name="Elife">
        <title>Obligate sexual reproduction of a homothallic fungus closely related to the Cryptococcus pathogenic species complex.</title>
        <authorList>
            <person name="Passer A.R."/>
            <person name="Clancey S.A."/>
            <person name="Shea T."/>
            <person name="David-Palma M."/>
            <person name="Averette A.F."/>
            <person name="Boekhout T."/>
            <person name="Porcel B.M."/>
            <person name="Nowrousian M."/>
            <person name="Cuomo C.A."/>
            <person name="Sun S."/>
            <person name="Heitman J."/>
            <person name="Coelho M.A."/>
        </authorList>
    </citation>
    <scope>NUCLEOTIDE SEQUENCE</scope>
    <source>
        <strain evidence="10">CBS 7841</strain>
    </source>
</reference>
<feature type="compositionally biased region" description="Polar residues" evidence="9">
    <location>
        <begin position="61"/>
        <end position="70"/>
    </location>
</feature>
<evidence type="ECO:0000313" key="10">
    <source>
        <dbReference type="EMBL" id="WVN85744.1"/>
    </source>
</evidence>
<dbReference type="EMBL" id="CP143784">
    <property type="protein sequence ID" value="WVN85744.1"/>
    <property type="molecule type" value="Genomic_DNA"/>
</dbReference>
<evidence type="ECO:0000313" key="11">
    <source>
        <dbReference type="Proteomes" id="UP000094043"/>
    </source>
</evidence>
<keyword evidence="8" id="KW-0999">Mitochondrion inner membrane</keyword>
<dbReference type="GeneID" id="91085109"/>
<accession>A0A1E3I920</accession>
<evidence type="ECO:0000256" key="9">
    <source>
        <dbReference type="SAM" id="MobiDB-lite"/>
    </source>
</evidence>
<dbReference type="PANTHER" id="PTHR13032">
    <property type="entry name" value="MITOCHONDRIAL IMPORT INNER MEMBRANE TRANSLOCASE SUBUNIT TIM21"/>
    <property type="match status" value="1"/>
</dbReference>
<dbReference type="VEuPathDB" id="FungiDB:L203_05091"/>
<dbReference type="Proteomes" id="UP000094043">
    <property type="component" value="Chromosome 1"/>
</dbReference>
<comment type="subcellular location">
    <subcellularLocation>
        <location evidence="8">Mitochondrion inner membrane</location>
        <topology evidence="8">Single-pass membrane protein</topology>
    </subcellularLocation>
    <subcellularLocation>
        <location evidence="1">Mitochondrion membrane</location>
        <topology evidence="1">Single-pass membrane protein</topology>
    </subcellularLocation>
</comment>
<comment type="subunit">
    <text evidence="8">Component of the TIM23 complex.</text>
</comment>
<keyword evidence="5 8" id="KW-1133">Transmembrane helix</keyword>
<evidence type="ECO:0000256" key="2">
    <source>
        <dbReference type="ARBA" id="ARBA00010867"/>
    </source>
</evidence>
<proteinExistence type="inferred from homology"/>
<protein>
    <recommendedName>
        <fullName evidence="8">Mitochondrial import inner membrane translocase subunit Tim21</fullName>
    </recommendedName>
</protein>
<dbReference type="OrthoDB" id="436405at2759"/>
<keyword evidence="3 8" id="KW-0812">Transmembrane</keyword>
<feature type="region of interest" description="Disordered" evidence="9">
    <location>
        <begin position="56"/>
        <end position="83"/>
    </location>
</feature>
<dbReference type="GO" id="GO:0005744">
    <property type="term" value="C:TIM23 mitochondrial import inner membrane translocase complex"/>
    <property type="evidence" value="ECO:0007669"/>
    <property type="project" value="UniProtKB-UniRule"/>
</dbReference>
<evidence type="ECO:0000256" key="1">
    <source>
        <dbReference type="ARBA" id="ARBA00004304"/>
    </source>
</evidence>
<sequence length="343" mass="36994">MSKSTTILRAVLGISSAGNPALSLRSFSTSLHLCATHKDTTSSRSQSQATDDLLRGLGKKSGTSSATQDTVGPFPLGVGPTGRRKTWQKWSQLGLGGKVVRTTRQTGNLAVILFGGALFVVLTIALTTELFAKNSPSVLYSRAIDMIRASGSLDGYLLHPLKFTHSPHSSAPIRGTPSITHTFIRHPTSGREHLVISFWVHGRGKDEKEPLGWVRNSWNGVVDWGRKTLKDAGMVGSVEALESNVEEIEEEEAPKAGLLSQWFGGLNLRGTNPTANKAKEVLPPGTYTVGEARGEYFKDESGHFTLLSLIVDIPSSKVAFPGRVVIYQSPEAETEGLLGKHIR</sequence>
<keyword evidence="4" id="KW-0809">Transit peptide</keyword>
<name>A0A1E3I920_9TREE</name>
<dbReference type="RefSeq" id="XP_066066444.1">
    <property type="nucleotide sequence ID" value="XM_066210347.1"/>
</dbReference>
<organism evidence="10 11">
    <name type="scientific">Cryptococcus depauperatus CBS 7841</name>
    <dbReference type="NCBI Taxonomy" id="1295531"/>
    <lineage>
        <taxon>Eukaryota</taxon>
        <taxon>Fungi</taxon>
        <taxon>Dikarya</taxon>
        <taxon>Basidiomycota</taxon>
        <taxon>Agaricomycotina</taxon>
        <taxon>Tremellomycetes</taxon>
        <taxon>Tremellales</taxon>
        <taxon>Cryptococcaceae</taxon>
        <taxon>Cryptococcus</taxon>
    </lineage>
</organism>
<keyword evidence="8" id="KW-0813">Transport</keyword>
<gene>
    <name evidence="10" type="ORF">L203_100895</name>
</gene>
<keyword evidence="6 8" id="KW-0496">Mitochondrion</keyword>
<reference evidence="10" key="3">
    <citation type="submission" date="2024-01" db="EMBL/GenBank/DDBJ databases">
        <authorList>
            <person name="Coelho M.A."/>
            <person name="David-Palma M."/>
            <person name="Shea T."/>
            <person name="Sun S."/>
            <person name="Cuomo C.A."/>
            <person name="Heitman J."/>
        </authorList>
    </citation>
    <scope>NUCLEOTIDE SEQUENCE</scope>
    <source>
        <strain evidence="10">CBS 7841</strain>
    </source>
</reference>
<dbReference type="GO" id="GO:0030150">
    <property type="term" value="P:protein import into mitochondrial matrix"/>
    <property type="evidence" value="ECO:0007669"/>
    <property type="project" value="UniProtKB-UniRule"/>
</dbReference>
<keyword evidence="11" id="KW-1185">Reference proteome</keyword>
<comment type="function">
    <text evidence="8">Essential component of the TIM23 complex, a complex that mediates the translocation of transit peptide-containing proteins across the mitochondrial inner membrane.</text>
</comment>
<evidence type="ECO:0000256" key="4">
    <source>
        <dbReference type="ARBA" id="ARBA00022946"/>
    </source>
</evidence>
<evidence type="ECO:0000256" key="6">
    <source>
        <dbReference type="ARBA" id="ARBA00023128"/>
    </source>
</evidence>
<evidence type="ECO:0000256" key="7">
    <source>
        <dbReference type="ARBA" id="ARBA00023136"/>
    </source>
</evidence>
<dbReference type="KEGG" id="cdep:91085109"/>
<dbReference type="InterPro" id="IPR013261">
    <property type="entry name" value="Tim21"/>
</dbReference>
<evidence type="ECO:0000256" key="3">
    <source>
        <dbReference type="ARBA" id="ARBA00022692"/>
    </source>
</evidence>
<dbReference type="Pfam" id="PF08294">
    <property type="entry name" value="TIM21"/>
    <property type="match status" value="1"/>
</dbReference>
<keyword evidence="8" id="KW-0653">Protein transport</keyword>